<evidence type="ECO:0000256" key="1">
    <source>
        <dbReference type="SAM" id="Coils"/>
    </source>
</evidence>
<dbReference type="AlphaFoldDB" id="A0A1C3XHA0"/>
<dbReference type="RefSeq" id="WP_158644904.1">
    <property type="nucleotide sequence ID" value="NZ_FMAE01000017.1"/>
</dbReference>
<evidence type="ECO:0000313" key="3">
    <source>
        <dbReference type="Proteomes" id="UP000183174"/>
    </source>
</evidence>
<reference evidence="2 3" key="1">
    <citation type="submission" date="2016-08" db="EMBL/GenBank/DDBJ databases">
        <authorList>
            <person name="Seilhamer J.J."/>
        </authorList>
    </citation>
    <scope>NUCLEOTIDE SEQUENCE [LARGE SCALE GENOMIC DNA]</scope>
    <source>
        <strain evidence="2 3">CCBAU 10071</strain>
    </source>
</reference>
<accession>A0A1C3XHA0</accession>
<protein>
    <submittedName>
        <fullName evidence="2">Uncharacterized protein</fullName>
    </submittedName>
</protein>
<dbReference type="EMBL" id="FMAE01000017">
    <property type="protein sequence ID" value="SCB51354.1"/>
    <property type="molecule type" value="Genomic_DNA"/>
</dbReference>
<keyword evidence="1" id="KW-0175">Coiled coil</keyword>
<dbReference type="Proteomes" id="UP000183174">
    <property type="component" value="Unassembled WGS sequence"/>
</dbReference>
<proteinExistence type="predicted"/>
<organism evidence="2 3">
    <name type="scientific">Bradyrhizobium yuanmingense</name>
    <dbReference type="NCBI Taxonomy" id="108015"/>
    <lineage>
        <taxon>Bacteria</taxon>
        <taxon>Pseudomonadati</taxon>
        <taxon>Pseudomonadota</taxon>
        <taxon>Alphaproteobacteria</taxon>
        <taxon>Hyphomicrobiales</taxon>
        <taxon>Nitrobacteraceae</taxon>
        <taxon>Bradyrhizobium</taxon>
    </lineage>
</organism>
<name>A0A1C3XHA0_9BRAD</name>
<feature type="coiled-coil region" evidence="1">
    <location>
        <begin position="7"/>
        <end position="34"/>
    </location>
</feature>
<evidence type="ECO:0000313" key="2">
    <source>
        <dbReference type="EMBL" id="SCB51354.1"/>
    </source>
</evidence>
<gene>
    <name evidence="2" type="ORF">GA0061099_101729</name>
</gene>
<sequence length="50" mass="5772">MDRLQRITELLAQKTAIDSELKALKEQIAQESAALQKARRPRQKKEPQNV</sequence>